<dbReference type="InterPro" id="IPR012337">
    <property type="entry name" value="RNaseH-like_sf"/>
</dbReference>
<evidence type="ECO:0000313" key="2">
    <source>
        <dbReference type="EMBL" id="RAW30989.1"/>
    </source>
</evidence>
<proteinExistence type="predicted"/>
<keyword evidence="3" id="KW-1185">Reference proteome</keyword>
<dbReference type="InterPro" id="IPR036397">
    <property type="entry name" value="RNaseH_sf"/>
</dbReference>
<dbReference type="InterPro" id="IPR053151">
    <property type="entry name" value="RNase_H-like"/>
</dbReference>
<dbReference type="VEuPathDB" id="FungiDB:PC110_g12655"/>
<dbReference type="OrthoDB" id="165880at2759"/>
<dbReference type="PANTHER" id="PTHR47723">
    <property type="entry name" value="OS05G0353850 PROTEIN"/>
    <property type="match status" value="1"/>
</dbReference>
<dbReference type="SUPFAM" id="SSF53098">
    <property type="entry name" value="Ribonuclease H-like"/>
    <property type="match status" value="1"/>
</dbReference>
<dbReference type="EMBL" id="MJFZ01000343">
    <property type="protein sequence ID" value="RAW30989.1"/>
    <property type="molecule type" value="Genomic_DNA"/>
</dbReference>
<evidence type="ECO:0000313" key="3">
    <source>
        <dbReference type="Proteomes" id="UP000251314"/>
    </source>
</evidence>
<dbReference type="PROSITE" id="PS50879">
    <property type="entry name" value="RNASE_H_1"/>
    <property type="match status" value="1"/>
</dbReference>
<feature type="domain" description="RNase H type-1" evidence="1">
    <location>
        <begin position="37"/>
        <end position="175"/>
    </location>
</feature>
<dbReference type="InterPro" id="IPR002156">
    <property type="entry name" value="RNaseH_domain"/>
</dbReference>
<dbReference type="Gene3D" id="3.30.420.10">
    <property type="entry name" value="Ribonuclease H-like superfamily/Ribonuclease H"/>
    <property type="match status" value="1"/>
</dbReference>
<gene>
    <name evidence="2" type="ORF">PC110_g12655</name>
</gene>
<dbReference type="PANTHER" id="PTHR47723:SF19">
    <property type="entry name" value="POLYNUCLEOTIDYL TRANSFERASE, RIBONUCLEASE H-LIKE SUPERFAMILY PROTEIN"/>
    <property type="match status" value="1"/>
</dbReference>
<protein>
    <recommendedName>
        <fullName evidence="1">RNase H type-1 domain-containing protein</fullName>
    </recommendedName>
</protein>
<dbReference type="Pfam" id="PF13456">
    <property type="entry name" value="RVT_3"/>
    <property type="match status" value="1"/>
</dbReference>
<dbReference type="Proteomes" id="UP000251314">
    <property type="component" value="Unassembled WGS sequence"/>
</dbReference>
<comment type="caution">
    <text evidence="2">The sequence shown here is derived from an EMBL/GenBank/DDBJ whole genome shotgun (WGS) entry which is preliminary data.</text>
</comment>
<name>A0A329S2S1_9STRA</name>
<accession>A0A329S2S1</accession>
<dbReference type="GO" id="GO:0003676">
    <property type="term" value="F:nucleic acid binding"/>
    <property type="evidence" value="ECO:0007669"/>
    <property type="project" value="InterPro"/>
</dbReference>
<sequence length="211" mass="23069">MGRAPLTGDSIKKMQIADHIIEKWLKTTTGGSTPEVAEVQHLGFFDGGSRGNPGPGGSGSVVVEVRMGGDQDKLVWAACTALASPKTTNNVAEFVGLHRVLSAMVDNGWTRAHIVGDSALIIGMMNERRQPKSRHIQHWYRLARRLADKCQIAKCSHNYRKANKAADWLANFAIDNGKSMVYSATTEVGDHPLYRATANLVQGDLSRWKDS</sequence>
<dbReference type="GO" id="GO:0004523">
    <property type="term" value="F:RNA-DNA hybrid ribonuclease activity"/>
    <property type="evidence" value="ECO:0007669"/>
    <property type="project" value="InterPro"/>
</dbReference>
<dbReference type="STRING" id="29920.A0A329S2S1"/>
<organism evidence="2 3">
    <name type="scientific">Phytophthora cactorum</name>
    <dbReference type="NCBI Taxonomy" id="29920"/>
    <lineage>
        <taxon>Eukaryota</taxon>
        <taxon>Sar</taxon>
        <taxon>Stramenopiles</taxon>
        <taxon>Oomycota</taxon>
        <taxon>Peronosporomycetes</taxon>
        <taxon>Peronosporales</taxon>
        <taxon>Peronosporaceae</taxon>
        <taxon>Phytophthora</taxon>
    </lineage>
</organism>
<dbReference type="AlphaFoldDB" id="A0A329S2S1"/>
<evidence type="ECO:0000259" key="1">
    <source>
        <dbReference type="PROSITE" id="PS50879"/>
    </source>
</evidence>
<reference evidence="2 3" key="1">
    <citation type="submission" date="2018-01" db="EMBL/GenBank/DDBJ databases">
        <title>Draft genome of the strawberry crown rot pathogen Phytophthora cactorum.</title>
        <authorList>
            <person name="Armitage A.D."/>
            <person name="Lysoe E."/>
            <person name="Nellist C.F."/>
            <person name="Harrison R.J."/>
            <person name="Brurberg M.B."/>
        </authorList>
    </citation>
    <scope>NUCLEOTIDE SEQUENCE [LARGE SCALE GENOMIC DNA]</scope>
    <source>
        <strain evidence="2 3">10300</strain>
    </source>
</reference>